<protein>
    <submittedName>
        <fullName evidence="2">Uncharacterized protein</fullName>
    </submittedName>
</protein>
<feature type="region of interest" description="Disordered" evidence="1">
    <location>
        <begin position="157"/>
        <end position="180"/>
    </location>
</feature>
<gene>
    <name evidence="2" type="ORF">SALLE_v1c00280</name>
</gene>
<feature type="compositionally biased region" description="Basic and acidic residues" evidence="1">
    <location>
        <begin position="168"/>
        <end position="180"/>
    </location>
</feature>
<feature type="compositionally biased region" description="Basic and acidic residues" evidence="1">
    <location>
        <begin position="557"/>
        <end position="599"/>
    </location>
</feature>
<proteinExistence type="predicted"/>
<evidence type="ECO:0000313" key="3">
    <source>
        <dbReference type="Proteomes" id="UP000254792"/>
    </source>
</evidence>
<accession>A0A345Z275</accession>
<dbReference type="AlphaFoldDB" id="A0A345Z275"/>
<evidence type="ECO:0000256" key="1">
    <source>
        <dbReference type="SAM" id="MobiDB-lite"/>
    </source>
</evidence>
<feature type="region of interest" description="Disordered" evidence="1">
    <location>
        <begin position="555"/>
        <end position="599"/>
    </location>
</feature>
<evidence type="ECO:0000313" key="2">
    <source>
        <dbReference type="EMBL" id="AXK50704.1"/>
    </source>
</evidence>
<name>A0A345Z275_9MOLU</name>
<dbReference type="OrthoDB" id="9834547at2"/>
<dbReference type="EMBL" id="CP031376">
    <property type="protein sequence ID" value="AXK50704.1"/>
    <property type="molecule type" value="Genomic_DNA"/>
</dbReference>
<reference evidence="2 3" key="1">
    <citation type="submission" date="2018-07" db="EMBL/GenBank/DDBJ databases">
        <title>Complete genome sequence of Spiroplasma alleghenense PLHS-1 (ATCC 51752).</title>
        <authorList>
            <person name="Chou L."/>
            <person name="Lee T.-Y."/>
            <person name="Tsai Y.-M."/>
            <person name="Kuo C.-H."/>
        </authorList>
    </citation>
    <scope>NUCLEOTIDE SEQUENCE [LARGE SCALE GENOMIC DNA]</scope>
    <source>
        <strain evidence="2 3">PLHS-1</strain>
    </source>
</reference>
<keyword evidence="3" id="KW-1185">Reference proteome</keyword>
<feature type="compositionally biased region" description="Polar residues" evidence="1">
    <location>
        <begin position="157"/>
        <end position="167"/>
    </location>
</feature>
<dbReference type="RefSeq" id="WP_115557634.1">
    <property type="nucleotide sequence ID" value="NZ_CP031376.1"/>
</dbReference>
<sequence length="599" mass="68365">MKKLQLRQFNNLFQVYDPSQEKVIAIFDSEQAARNFIINEIEDQNLILSSSNPQMGPNNFMTPPPMGPNNFMTPPPMGPNNFMTPPPMMPWNGAQPSIGQPLGQNCQQHQVQQCSTCSQSSHVVNNLSQNDGNSLNMISGLSNMMNSMITGFGSMMTTMSKNNSTDNSPKKEEKSLDPDELIRKLDERERMKKLDIHLYEAEKRRQYDDNFYHSRRENRYFDYEQPQYEKRREDKIKPILEEIVAEPKIAEKIQEPQQPPVYQSVQVVQPNQPVQPTPIIQQPIIQPTPIIQQQPIVEEITPIVEEITPIVEEITDEFDGLDEIEEIVEEKQNLVNDSQQDILIAEETSSGARLRNKSDHDNTSHVDEDIYKLSDMEDSQEVDFNDYTSSFNFEISEFKDNGGAFIKKSGKKGKLANIDDKSLGETSAYENLEILNTPSKRVIADDQLVKVDYTKTIKNDNFGKNLRKVLSEPIIIEPTVELDNTMDNLNGALAFELQRSLDKNKAIDNNQTVEVTSMLVGEKLNESNYKDDGSVLDLGPEADSIEFVEDATIEQEEASKDKKADQPKLSKVEQKLAKKEAAQEKKDEKRRLKLEKKWK</sequence>
<dbReference type="KEGG" id="salx:SALLE_v1c00280"/>
<dbReference type="Proteomes" id="UP000254792">
    <property type="component" value="Chromosome"/>
</dbReference>
<organism evidence="2 3">
    <name type="scientific">Spiroplasma alleghenense</name>
    <dbReference type="NCBI Taxonomy" id="216931"/>
    <lineage>
        <taxon>Bacteria</taxon>
        <taxon>Bacillati</taxon>
        <taxon>Mycoplasmatota</taxon>
        <taxon>Mollicutes</taxon>
        <taxon>Entomoplasmatales</taxon>
        <taxon>Spiroplasmataceae</taxon>
        <taxon>Spiroplasma</taxon>
    </lineage>
</organism>